<reference evidence="2 3" key="1">
    <citation type="submission" date="2020-10" db="EMBL/GenBank/DDBJ databases">
        <title>Ca. Dormibacterota MAGs.</title>
        <authorList>
            <person name="Montgomery K."/>
        </authorList>
    </citation>
    <scope>NUCLEOTIDE SEQUENCE [LARGE SCALE GENOMIC DNA]</scope>
    <source>
        <strain evidence="2">SC8812_S17_18</strain>
    </source>
</reference>
<keyword evidence="1" id="KW-1133">Transmembrane helix</keyword>
<dbReference type="RefSeq" id="WP_337309320.1">
    <property type="nucleotide sequence ID" value="NZ_JAEKNS010000037.1"/>
</dbReference>
<proteinExistence type="predicted"/>
<name>A0A934N4D7_9BACT</name>
<dbReference type="AlphaFoldDB" id="A0A934N4D7"/>
<evidence type="ECO:0008006" key="4">
    <source>
        <dbReference type="Google" id="ProtNLM"/>
    </source>
</evidence>
<organism evidence="2 3">
    <name type="scientific">Candidatus Aeolococcus gillhamiae</name>
    <dbReference type="NCBI Taxonomy" id="3127015"/>
    <lineage>
        <taxon>Bacteria</taxon>
        <taxon>Bacillati</taxon>
        <taxon>Candidatus Dormiibacterota</taxon>
        <taxon>Candidatus Dormibacteria</taxon>
        <taxon>Candidatus Aeolococcales</taxon>
        <taxon>Candidatus Aeolococcaceae</taxon>
        <taxon>Candidatus Aeolococcus</taxon>
    </lineage>
</organism>
<protein>
    <recommendedName>
        <fullName evidence="4">DUF1049 domain-containing protein</fullName>
    </recommendedName>
</protein>
<dbReference type="Proteomes" id="UP000606991">
    <property type="component" value="Unassembled WGS sequence"/>
</dbReference>
<evidence type="ECO:0000313" key="2">
    <source>
        <dbReference type="EMBL" id="MBJ7593748.1"/>
    </source>
</evidence>
<gene>
    <name evidence="2" type="ORF">JF886_02620</name>
</gene>
<keyword evidence="1" id="KW-0472">Membrane</keyword>
<evidence type="ECO:0000256" key="1">
    <source>
        <dbReference type="SAM" id="Phobius"/>
    </source>
</evidence>
<dbReference type="EMBL" id="JAEKNS010000037">
    <property type="protein sequence ID" value="MBJ7593748.1"/>
    <property type="molecule type" value="Genomic_DNA"/>
</dbReference>
<feature type="transmembrane region" description="Helical" evidence="1">
    <location>
        <begin position="58"/>
        <end position="76"/>
    </location>
</feature>
<feature type="transmembrane region" description="Helical" evidence="1">
    <location>
        <begin position="20"/>
        <end position="38"/>
    </location>
</feature>
<evidence type="ECO:0000313" key="3">
    <source>
        <dbReference type="Proteomes" id="UP000606991"/>
    </source>
</evidence>
<accession>A0A934N4D7</accession>
<comment type="caution">
    <text evidence="2">The sequence shown here is derived from an EMBL/GenBank/DDBJ whole genome shotgun (WGS) entry which is preliminary data.</text>
</comment>
<sequence length="130" mass="14317">MATPSPVSGARREFRGTGLYWSLFVALILAVAILIGIIQNGQSVELKYLGWDLRTPLIVVLLVTVLASLVSAPWQASPGDTAASSSCLSTRSCVACVSLSRNRLPRRRRWARFQRPPRRQQIANRVIAES</sequence>
<keyword evidence="1" id="KW-0812">Transmembrane</keyword>